<feature type="region of interest" description="Disordered" evidence="1">
    <location>
        <begin position="48"/>
        <end position="109"/>
    </location>
</feature>
<feature type="compositionally biased region" description="Polar residues" evidence="1">
    <location>
        <begin position="202"/>
        <end position="211"/>
    </location>
</feature>
<keyword evidence="3" id="KW-1185">Reference proteome</keyword>
<accession>A0ABR2HSS2</accession>
<dbReference type="EMBL" id="JAPCWZ010000009">
    <property type="protein sequence ID" value="KAK8852127.1"/>
    <property type="molecule type" value="Genomic_DNA"/>
</dbReference>
<evidence type="ECO:0000256" key="1">
    <source>
        <dbReference type="SAM" id="MobiDB-lite"/>
    </source>
</evidence>
<name>A0ABR2HSS2_9PEZI</name>
<feature type="region of interest" description="Disordered" evidence="1">
    <location>
        <begin position="338"/>
        <end position="360"/>
    </location>
</feature>
<feature type="compositionally biased region" description="Low complexity" evidence="1">
    <location>
        <begin position="141"/>
        <end position="157"/>
    </location>
</feature>
<feature type="region of interest" description="Disordered" evidence="1">
    <location>
        <begin position="186"/>
        <end position="217"/>
    </location>
</feature>
<feature type="region of interest" description="Disordered" evidence="1">
    <location>
        <begin position="126"/>
        <end position="157"/>
    </location>
</feature>
<feature type="compositionally biased region" description="Acidic residues" evidence="1">
    <location>
        <begin position="78"/>
        <end position="92"/>
    </location>
</feature>
<organism evidence="2 3">
    <name type="scientific">Apiospora arundinis</name>
    <dbReference type="NCBI Taxonomy" id="335852"/>
    <lineage>
        <taxon>Eukaryota</taxon>
        <taxon>Fungi</taxon>
        <taxon>Dikarya</taxon>
        <taxon>Ascomycota</taxon>
        <taxon>Pezizomycotina</taxon>
        <taxon>Sordariomycetes</taxon>
        <taxon>Xylariomycetidae</taxon>
        <taxon>Amphisphaeriales</taxon>
        <taxon>Apiosporaceae</taxon>
        <taxon>Apiospora</taxon>
    </lineage>
</organism>
<evidence type="ECO:0000313" key="3">
    <source>
        <dbReference type="Proteomes" id="UP001390339"/>
    </source>
</evidence>
<dbReference type="Proteomes" id="UP001390339">
    <property type="component" value="Unassembled WGS sequence"/>
</dbReference>
<feature type="region of interest" description="Disordered" evidence="1">
    <location>
        <begin position="259"/>
        <end position="323"/>
    </location>
</feature>
<proteinExistence type="predicted"/>
<comment type="caution">
    <text evidence="2">The sequence shown here is derived from an EMBL/GenBank/DDBJ whole genome shotgun (WGS) entry which is preliminary data.</text>
</comment>
<gene>
    <name evidence="2" type="ORF">PGQ11_014606</name>
</gene>
<feature type="compositionally biased region" description="Low complexity" evidence="1">
    <location>
        <begin position="186"/>
        <end position="195"/>
    </location>
</feature>
<sequence length="360" mass="38563">MTANEKILLSIIKYNQPGYAVKNWSAIAAENGLSVATTKQRYAVLKNQHHEDTQNGPPPAPAIKRRNRRNKSDITPADNDDDVEGDVEDDTANDATNLETPSAPAAPAAPVGCACKSNNRGSKQSAAAANSYDESSDEELAAPPARTARAARATRAARPVVPVAPVAPVPPARALRAARSTRAARVAGSASARPAGSVTRACKQSNKQNVADDNDNQNEHNVTRAVSAGPVSFAIPAPAPAPNVASPLDVRTRLSQVERVQQDQRAPAYGNNGEDQEQAGPARPRHWQHSSSLGLKRGNLGMEERPDTKKPKTSSIFDNHTHEEVRELFDREIAEEEARQGIVWKEEADEYVPAGSQSPI</sequence>
<evidence type="ECO:0000313" key="2">
    <source>
        <dbReference type="EMBL" id="KAK8852127.1"/>
    </source>
</evidence>
<reference evidence="2 3" key="1">
    <citation type="journal article" date="2024" name="IMA Fungus">
        <title>Apiospora arundinis, a panoply of carbohydrate-active enzymes and secondary metabolites.</title>
        <authorList>
            <person name="Sorensen T."/>
            <person name="Petersen C."/>
            <person name="Muurmann A.T."/>
            <person name="Christiansen J.V."/>
            <person name="Brundto M.L."/>
            <person name="Overgaard C.K."/>
            <person name="Boysen A.T."/>
            <person name="Wollenberg R.D."/>
            <person name="Larsen T.O."/>
            <person name="Sorensen J.L."/>
            <person name="Nielsen K.L."/>
            <person name="Sondergaard T.E."/>
        </authorList>
    </citation>
    <scope>NUCLEOTIDE SEQUENCE [LARGE SCALE GENOMIC DNA]</scope>
    <source>
        <strain evidence="2 3">AAU 773</strain>
    </source>
</reference>
<protein>
    <submittedName>
        <fullName evidence="2">Uncharacterized protein</fullName>
    </submittedName>
</protein>